<dbReference type="InterPro" id="IPR009875">
    <property type="entry name" value="PilZ_domain"/>
</dbReference>
<evidence type="ECO:0000313" key="3">
    <source>
        <dbReference type="EMBL" id="CUS32233.1"/>
    </source>
</evidence>
<reference evidence="3 4" key="1">
    <citation type="submission" date="2015-10" db="EMBL/GenBank/DDBJ databases">
        <authorList>
            <person name="Gilbert D.G."/>
        </authorList>
    </citation>
    <scope>NUCLEOTIDE SEQUENCE [LARGE SCALE GENOMIC DNA]</scope>
    <source>
        <strain evidence="3">COMA1</strain>
    </source>
</reference>
<feature type="domain" description="PilZ" evidence="2">
    <location>
        <begin position="9"/>
        <end position="102"/>
    </location>
</feature>
<dbReference type="GO" id="GO:0035438">
    <property type="term" value="F:cyclic-di-GMP binding"/>
    <property type="evidence" value="ECO:0007669"/>
    <property type="project" value="InterPro"/>
</dbReference>
<protein>
    <recommendedName>
        <fullName evidence="2">PilZ domain-containing protein</fullName>
    </recommendedName>
</protein>
<dbReference type="EMBL" id="CZQA01000001">
    <property type="protein sequence ID" value="CUS32233.1"/>
    <property type="molecule type" value="Genomic_DNA"/>
</dbReference>
<keyword evidence="4" id="KW-1185">Reference proteome</keyword>
<organism evidence="3 4">
    <name type="scientific">Candidatus Nitrospira nitrosa</name>
    <dbReference type="NCBI Taxonomy" id="1742972"/>
    <lineage>
        <taxon>Bacteria</taxon>
        <taxon>Pseudomonadati</taxon>
        <taxon>Nitrospirota</taxon>
        <taxon>Nitrospiria</taxon>
        <taxon>Nitrospirales</taxon>
        <taxon>Nitrospiraceae</taxon>
        <taxon>Nitrospira</taxon>
    </lineage>
</organism>
<dbReference type="Gene3D" id="2.40.10.220">
    <property type="entry name" value="predicted glycosyltransferase like domains"/>
    <property type="match status" value="1"/>
</dbReference>
<evidence type="ECO:0000313" key="4">
    <source>
        <dbReference type="Proteomes" id="UP000199032"/>
    </source>
</evidence>
<name>A0A0S4L611_9BACT</name>
<sequence length="216" mass="24123">MSHRTDPMRRHSRFPVSWPVLYGNGAFLAEGTVLDLTTRGWRVTGSMPVVAGMQLTLKVSVPDRSTPLCIHRAIVLWVKEHEFAVEANEIAPDDQAWVAEFLRHKLGLMWMSQTTDQEPSRQIGMTQSRGEDLSPQPSLPSLEDILRRVAAADLASTMMTAKTHRNSNSDRSEVEITGPIDDVPEKIWGEARSIVRRMLAIKATRGRTGCNPVPDN</sequence>
<dbReference type="SUPFAM" id="SSF141371">
    <property type="entry name" value="PilZ domain-like"/>
    <property type="match status" value="1"/>
</dbReference>
<dbReference type="RefSeq" id="WP_141654188.1">
    <property type="nucleotide sequence ID" value="NZ_CZQA01000001.1"/>
</dbReference>
<evidence type="ECO:0000256" key="1">
    <source>
        <dbReference type="SAM" id="MobiDB-lite"/>
    </source>
</evidence>
<dbReference type="Proteomes" id="UP000199032">
    <property type="component" value="Unassembled WGS sequence"/>
</dbReference>
<dbReference type="Pfam" id="PF07238">
    <property type="entry name" value="PilZ"/>
    <property type="match status" value="1"/>
</dbReference>
<accession>A0A0S4L611</accession>
<proteinExistence type="predicted"/>
<feature type="region of interest" description="Disordered" evidence="1">
    <location>
        <begin position="116"/>
        <end position="138"/>
    </location>
</feature>
<evidence type="ECO:0000259" key="2">
    <source>
        <dbReference type="Pfam" id="PF07238"/>
    </source>
</evidence>
<dbReference type="AlphaFoldDB" id="A0A0S4L611"/>
<dbReference type="OrthoDB" id="581532at2"/>
<gene>
    <name evidence="3" type="ORF">COMA1_10519</name>
</gene>